<dbReference type="CDD" id="cd00009">
    <property type="entry name" value="AAA"/>
    <property type="match status" value="1"/>
</dbReference>
<name>A0A7Y9DRP3_9PSEU</name>
<dbReference type="RefSeq" id="WP_179792159.1">
    <property type="nucleotide sequence ID" value="NZ_BAABHP010000012.1"/>
</dbReference>
<sequence>MTRPKAPLDEAIHEALAPGTIGAVDSWQFKVFLAIADEDSSGLTDHELNASLKATSGLNNLRARRIGLTNAGLIQLSGEKRSTGTGKAGVYVLSEESKRNFSPNLGVSDIELLSSESQDEAESLLARRTRARARLAMLARQMQRGAAANSIAVENRLDEKDIAASCYLAGTNPSRGQVEVKIDSDGVYISLRFTADEDAQYRTYRQKLKEHSEALAAAMENGTDPENRFGRVFRELGSEDIQDFSEWLVLVSEEPTSSGVYTLHYPPNLLEKIQIAENLNNISRAVFTILRQTEEESTDPILVIIRECLLDESIAKQLVRLTSSATQVLLSGPPGTGKTHIVRQIAKILTQESNILFLQFHPNYSYEDFVEGIRPKLTLSGAIGYELVHGPLRQLSERAAEEPDKGFVLVIDELNRADIPRVFGELLFLLEYRGPGNRIRLPYSGDMFYLPVNLVILATMNSSDRSISTMDAALHRRFRDFRLEPDTEVLRRWLEIRTSRELADDAAERLERLNEALADELDNDHTFGHAALMRADLSEVGFEAIWYESFEPVVRDFFMGNQEAVLRMRETFIGDINDEE</sequence>
<feature type="domain" description="AAA+ ATPase" evidence="2">
    <location>
        <begin position="324"/>
        <end position="487"/>
    </location>
</feature>
<dbReference type="PANTHER" id="PTHR37291:SF1">
    <property type="entry name" value="TYPE IV METHYL-DIRECTED RESTRICTION ENZYME ECOKMCRB SUBUNIT"/>
    <property type="match status" value="1"/>
</dbReference>
<dbReference type="SUPFAM" id="SSF52540">
    <property type="entry name" value="P-loop containing nucleoside triphosphate hydrolases"/>
    <property type="match status" value="1"/>
</dbReference>
<dbReference type="InterPro" id="IPR003593">
    <property type="entry name" value="AAA+_ATPase"/>
</dbReference>
<keyword evidence="1" id="KW-0175">Coiled coil</keyword>
<dbReference type="Gene3D" id="3.40.50.300">
    <property type="entry name" value="P-loop containing nucleotide triphosphate hydrolases"/>
    <property type="match status" value="1"/>
</dbReference>
<dbReference type="Pfam" id="PF07728">
    <property type="entry name" value="AAA_5"/>
    <property type="match status" value="1"/>
</dbReference>
<dbReference type="EMBL" id="JACCBN010000001">
    <property type="protein sequence ID" value="NYD34185.1"/>
    <property type="molecule type" value="Genomic_DNA"/>
</dbReference>
<reference evidence="3 4" key="1">
    <citation type="submission" date="2020-07" db="EMBL/GenBank/DDBJ databases">
        <title>Sequencing the genomes of 1000 actinobacteria strains.</title>
        <authorList>
            <person name="Klenk H.-P."/>
        </authorList>
    </citation>
    <scope>NUCLEOTIDE SEQUENCE [LARGE SCALE GENOMIC DNA]</scope>
    <source>
        <strain evidence="3 4">DSM 45772</strain>
    </source>
</reference>
<keyword evidence="4" id="KW-1185">Reference proteome</keyword>
<evidence type="ECO:0000313" key="3">
    <source>
        <dbReference type="EMBL" id="NYD34185.1"/>
    </source>
</evidence>
<comment type="caution">
    <text evidence="3">The sequence shown here is derived from an EMBL/GenBank/DDBJ whole genome shotgun (WGS) entry which is preliminary data.</text>
</comment>
<protein>
    <submittedName>
        <fullName evidence="3">MoxR-like ATPase</fullName>
    </submittedName>
</protein>
<dbReference type="InterPro" id="IPR052934">
    <property type="entry name" value="Methyl-DNA_Rec/Restrict_Enz"/>
</dbReference>
<organism evidence="3 4">
    <name type="scientific">Actinomycetospora corticicola</name>
    <dbReference type="NCBI Taxonomy" id="663602"/>
    <lineage>
        <taxon>Bacteria</taxon>
        <taxon>Bacillati</taxon>
        <taxon>Actinomycetota</taxon>
        <taxon>Actinomycetes</taxon>
        <taxon>Pseudonocardiales</taxon>
        <taxon>Pseudonocardiaceae</taxon>
        <taxon>Actinomycetospora</taxon>
    </lineage>
</organism>
<dbReference type="AlphaFoldDB" id="A0A7Y9DRP3"/>
<evidence type="ECO:0000313" key="4">
    <source>
        <dbReference type="Proteomes" id="UP000535890"/>
    </source>
</evidence>
<evidence type="ECO:0000256" key="1">
    <source>
        <dbReference type="SAM" id="Coils"/>
    </source>
</evidence>
<dbReference type="Proteomes" id="UP000535890">
    <property type="component" value="Unassembled WGS sequence"/>
</dbReference>
<evidence type="ECO:0000259" key="2">
    <source>
        <dbReference type="SMART" id="SM00382"/>
    </source>
</evidence>
<feature type="coiled-coil region" evidence="1">
    <location>
        <begin position="496"/>
        <end position="523"/>
    </location>
</feature>
<dbReference type="GO" id="GO:0016887">
    <property type="term" value="F:ATP hydrolysis activity"/>
    <property type="evidence" value="ECO:0007669"/>
    <property type="project" value="InterPro"/>
</dbReference>
<dbReference type="PANTHER" id="PTHR37291">
    <property type="entry name" value="5-METHYLCYTOSINE-SPECIFIC RESTRICTION ENZYME B"/>
    <property type="match status" value="1"/>
</dbReference>
<dbReference type="InterPro" id="IPR011704">
    <property type="entry name" value="ATPase_dyneun-rel_AAA"/>
</dbReference>
<dbReference type="GO" id="GO:0005524">
    <property type="term" value="F:ATP binding"/>
    <property type="evidence" value="ECO:0007669"/>
    <property type="project" value="InterPro"/>
</dbReference>
<accession>A0A7Y9DRP3</accession>
<gene>
    <name evidence="3" type="ORF">BJ983_000287</name>
</gene>
<dbReference type="InterPro" id="IPR027417">
    <property type="entry name" value="P-loop_NTPase"/>
</dbReference>
<proteinExistence type="predicted"/>
<dbReference type="SMART" id="SM00382">
    <property type="entry name" value="AAA"/>
    <property type="match status" value="1"/>
</dbReference>